<organism evidence="2 3">
    <name type="scientific">Armillaria solidipes</name>
    <dbReference type="NCBI Taxonomy" id="1076256"/>
    <lineage>
        <taxon>Eukaryota</taxon>
        <taxon>Fungi</taxon>
        <taxon>Dikarya</taxon>
        <taxon>Basidiomycota</taxon>
        <taxon>Agaricomycotina</taxon>
        <taxon>Agaricomycetes</taxon>
        <taxon>Agaricomycetidae</taxon>
        <taxon>Agaricales</taxon>
        <taxon>Marasmiineae</taxon>
        <taxon>Physalacriaceae</taxon>
        <taxon>Armillaria</taxon>
    </lineage>
</organism>
<feature type="region of interest" description="Disordered" evidence="1">
    <location>
        <begin position="408"/>
        <end position="431"/>
    </location>
</feature>
<gene>
    <name evidence="2" type="ORF">ARMSODRAFT_1080214</name>
</gene>
<evidence type="ECO:0000313" key="3">
    <source>
        <dbReference type="Proteomes" id="UP000218334"/>
    </source>
</evidence>
<dbReference type="AlphaFoldDB" id="A0A2H3C458"/>
<evidence type="ECO:0000256" key="1">
    <source>
        <dbReference type="SAM" id="MobiDB-lite"/>
    </source>
</evidence>
<dbReference type="InterPro" id="IPR012469">
    <property type="entry name" value="DUF1688"/>
</dbReference>
<dbReference type="Pfam" id="PF07958">
    <property type="entry name" value="DUF1688"/>
    <property type="match status" value="1"/>
</dbReference>
<dbReference type="Proteomes" id="UP000218334">
    <property type="component" value="Unassembled WGS sequence"/>
</dbReference>
<dbReference type="PANTHER" id="PTHR31687:SF3">
    <property type="entry name" value="PROTEIN URG3"/>
    <property type="match status" value="1"/>
</dbReference>
<reference evidence="3" key="1">
    <citation type="journal article" date="2017" name="Nat. Ecol. Evol.">
        <title>Genome expansion and lineage-specific genetic innovations in the forest pathogenic fungi Armillaria.</title>
        <authorList>
            <person name="Sipos G."/>
            <person name="Prasanna A.N."/>
            <person name="Walter M.C."/>
            <person name="O'Connor E."/>
            <person name="Balint B."/>
            <person name="Krizsan K."/>
            <person name="Kiss B."/>
            <person name="Hess J."/>
            <person name="Varga T."/>
            <person name="Slot J."/>
            <person name="Riley R."/>
            <person name="Boka B."/>
            <person name="Rigling D."/>
            <person name="Barry K."/>
            <person name="Lee J."/>
            <person name="Mihaltcheva S."/>
            <person name="LaButti K."/>
            <person name="Lipzen A."/>
            <person name="Waldron R."/>
            <person name="Moloney N.M."/>
            <person name="Sperisen C."/>
            <person name="Kredics L."/>
            <person name="Vagvoelgyi C."/>
            <person name="Patrignani A."/>
            <person name="Fitzpatrick D."/>
            <person name="Nagy I."/>
            <person name="Doyle S."/>
            <person name="Anderson J.B."/>
            <person name="Grigoriev I.V."/>
            <person name="Gueldener U."/>
            <person name="Muensterkoetter M."/>
            <person name="Nagy L.G."/>
        </authorList>
    </citation>
    <scope>NUCLEOTIDE SEQUENCE [LARGE SCALE GENOMIC DNA]</scope>
    <source>
        <strain evidence="3">28-4</strain>
    </source>
</reference>
<protein>
    <submittedName>
        <fullName evidence="2">DUF1688-domain-containing protein</fullName>
    </submittedName>
</protein>
<evidence type="ECO:0000313" key="2">
    <source>
        <dbReference type="EMBL" id="PBK76084.1"/>
    </source>
</evidence>
<proteinExistence type="predicted"/>
<dbReference type="PANTHER" id="PTHR31687">
    <property type="match status" value="1"/>
</dbReference>
<sequence>MNISADLSLPQQAQYLRTLPAVRERCGRVFDLAKQGKLQYLDYHADKEGVITEFCSGIITRDFGTNYDKVPPHGRISHCNIGRDRVTPLLQQWTASVDTKEACKRLVDLLVTSTLLDAGAGKDWAYTEQSTGERYSRSEGLAVCCLHMFTEGYFSSDPEQPHQVDAEALSKVTVDSMAKHMQVDATNLLVGLDGRTSLLINLSKALTARSKFFGPDGRPGNMLDFLESESIVEGSIRKVPLAALWQVLIDGLNPVWPASRTTLAGVSLGDVWPCPALKSTTSAEADDLVPFHKLTQWMTYSVIEAIETVMKWDIVGKEDMTGLPEYRNGGLLIDLGVVTLKPGILPTDPVSLLPKAAASHPAVVEWRALTVIILDRIADNIRAKLGLKPEELNLAQVLEGATWKGGREIAKQRRPESGGPPLDIESDGTVF</sequence>
<keyword evidence="3" id="KW-1185">Reference proteome</keyword>
<accession>A0A2H3C458</accession>
<dbReference type="EMBL" id="KZ293417">
    <property type="protein sequence ID" value="PBK76084.1"/>
    <property type="molecule type" value="Genomic_DNA"/>
</dbReference>
<dbReference type="STRING" id="1076256.A0A2H3C458"/>
<name>A0A2H3C458_9AGAR</name>